<gene>
    <name evidence="2" type="ORF">Tco_0937127</name>
    <name evidence="3" type="ORF">Tco_1005033</name>
</gene>
<accession>A0ABQ5DG14</accession>
<feature type="compositionally biased region" description="Basic and acidic residues" evidence="1">
    <location>
        <begin position="205"/>
        <end position="218"/>
    </location>
</feature>
<feature type="region of interest" description="Disordered" evidence="1">
    <location>
        <begin position="197"/>
        <end position="227"/>
    </location>
</feature>
<comment type="caution">
    <text evidence="2">The sequence shown here is derived from an EMBL/GenBank/DDBJ whole genome shotgun (WGS) entry which is preliminary data.</text>
</comment>
<dbReference type="Proteomes" id="UP001151760">
    <property type="component" value="Unassembled WGS sequence"/>
</dbReference>
<feature type="compositionally biased region" description="Acidic residues" evidence="1">
    <location>
        <begin position="1"/>
        <end position="13"/>
    </location>
</feature>
<evidence type="ECO:0000313" key="3">
    <source>
        <dbReference type="EMBL" id="GJT61500.1"/>
    </source>
</evidence>
<organism evidence="2 4">
    <name type="scientific">Tanacetum coccineum</name>
    <dbReference type="NCBI Taxonomy" id="301880"/>
    <lineage>
        <taxon>Eukaryota</taxon>
        <taxon>Viridiplantae</taxon>
        <taxon>Streptophyta</taxon>
        <taxon>Embryophyta</taxon>
        <taxon>Tracheophyta</taxon>
        <taxon>Spermatophyta</taxon>
        <taxon>Magnoliopsida</taxon>
        <taxon>eudicotyledons</taxon>
        <taxon>Gunneridae</taxon>
        <taxon>Pentapetalae</taxon>
        <taxon>asterids</taxon>
        <taxon>campanulids</taxon>
        <taxon>Asterales</taxon>
        <taxon>Asteraceae</taxon>
        <taxon>Asteroideae</taxon>
        <taxon>Anthemideae</taxon>
        <taxon>Anthemidinae</taxon>
        <taxon>Tanacetum</taxon>
    </lineage>
</organism>
<dbReference type="EMBL" id="BQNB010017293">
    <property type="protein sequence ID" value="GJT61500.1"/>
    <property type="molecule type" value="Genomic_DNA"/>
</dbReference>
<reference evidence="2" key="1">
    <citation type="journal article" date="2022" name="Int. J. Mol. Sci.">
        <title>Draft Genome of Tanacetum Coccineum: Genomic Comparison of Closely Related Tanacetum-Family Plants.</title>
        <authorList>
            <person name="Yamashiro T."/>
            <person name="Shiraishi A."/>
            <person name="Nakayama K."/>
            <person name="Satake H."/>
        </authorList>
    </citation>
    <scope>NUCLEOTIDE SEQUENCE</scope>
</reference>
<feature type="compositionally biased region" description="Basic and acidic residues" evidence="1">
    <location>
        <begin position="26"/>
        <end position="39"/>
    </location>
</feature>
<proteinExistence type="predicted"/>
<sequence length="345" mass="38302">MLVSDADEDDDVDEGHSADQARVVKKKEEVTISEDERPATPEPEWTIPPNDFPKQRPSGAMPSQTRTGKEKLCKANLEGPAFNLVKAFQKNNVFLQFQMDECHKLLTNKENCSSKLRSYQTSINLNVLIGMQLNIPKRKIRRLSPKQEPFIYRDEMTRESLLRLNEIHKFSDRDGADKKDGANTFITVIEKRHTDQEDSFESESFDGKVRYNSHDPAKTKGLPQGEQSTVSIEVHLDHLKMVMEYGVTSNGIVKSITQMLRTHYIVMKLRRSHIGFSGTGSLPSGCVDLTGDEDPTDEDGDIGMGDSIGVSASLGGEIFRGKNIGNSNLGDSDNTRDGGKIVGGA</sequence>
<name>A0ABQ5DG14_9ASTR</name>
<dbReference type="EMBL" id="BQNB010015208">
    <property type="protein sequence ID" value="GJT37262.1"/>
    <property type="molecule type" value="Genomic_DNA"/>
</dbReference>
<evidence type="ECO:0000313" key="2">
    <source>
        <dbReference type="EMBL" id="GJT37262.1"/>
    </source>
</evidence>
<keyword evidence="4" id="KW-1185">Reference proteome</keyword>
<reference evidence="2" key="2">
    <citation type="submission" date="2022-01" db="EMBL/GenBank/DDBJ databases">
        <authorList>
            <person name="Yamashiro T."/>
            <person name="Shiraishi A."/>
            <person name="Satake H."/>
            <person name="Nakayama K."/>
        </authorList>
    </citation>
    <scope>NUCLEOTIDE SEQUENCE</scope>
</reference>
<evidence type="ECO:0000313" key="4">
    <source>
        <dbReference type="Proteomes" id="UP001151760"/>
    </source>
</evidence>
<evidence type="ECO:0000256" key="1">
    <source>
        <dbReference type="SAM" id="MobiDB-lite"/>
    </source>
</evidence>
<protein>
    <submittedName>
        <fullName evidence="2">Uncharacterized protein</fullName>
    </submittedName>
</protein>
<feature type="region of interest" description="Disordered" evidence="1">
    <location>
        <begin position="1"/>
        <end position="69"/>
    </location>
</feature>
<feature type="region of interest" description="Disordered" evidence="1">
    <location>
        <begin position="325"/>
        <end position="345"/>
    </location>
</feature>